<evidence type="ECO:0000313" key="2">
    <source>
        <dbReference type="EMBL" id="HIU58025.1"/>
    </source>
</evidence>
<proteinExistence type="inferred from homology"/>
<organism evidence="2 3">
    <name type="scientific">Candidatus Ornithomonoglobus merdipullorum</name>
    <dbReference type="NCBI Taxonomy" id="2840895"/>
    <lineage>
        <taxon>Bacteria</taxon>
        <taxon>Bacillati</taxon>
        <taxon>Bacillota</taxon>
        <taxon>Clostridia</taxon>
        <taxon>Candidatus Ornithomonoglobus</taxon>
    </lineage>
</organism>
<sequence>MEVIAFVGPSGTGKSYRAAIVAKKNGADAMIDDGLLISSGKVVAGTSAKREPTRIASVKHALFIPQEYADEMKRAIRRKRIKRLMILGTSEGMAVKIAKRLEIGPVQRFIHIEDVATPDEMAMANRMRLEDGKHVIPVPTFEIQKQFSGYFLHPLRRFQKNLDIEENTGDADKSIVRPTFSYLGDFVISDQALIELAVHEALKTDVIARINNINIRKTNHGVHMDITATLRYGCNIREVCREAQKRIRETIEYLTSINMRRVHFLVKALEIKKI</sequence>
<name>A0A9D1SFE5_9FIRM</name>
<dbReference type="AlphaFoldDB" id="A0A9D1SFE5"/>
<dbReference type="InterPro" id="IPR005531">
    <property type="entry name" value="Asp23"/>
</dbReference>
<gene>
    <name evidence="2" type="ORF">IAA61_09500</name>
</gene>
<accession>A0A9D1SFE5</accession>
<comment type="similarity">
    <text evidence="1">Belongs to the asp23 family.</text>
</comment>
<reference evidence="2" key="1">
    <citation type="submission" date="2020-10" db="EMBL/GenBank/DDBJ databases">
        <authorList>
            <person name="Gilroy R."/>
        </authorList>
    </citation>
    <scope>NUCLEOTIDE SEQUENCE</scope>
    <source>
        <strain evidence="2">USAMLcec3-3695</strain>
    </source>
</reference>
<evidence type="ECO:0000313" key="3">
    <source>
        <dbReference type="Proteomes" id="UP000824109"/>
    </source>
</evidence>
<dbReference type="Pfam" id="PF03780">
    <property type="entry name" value="Asp23"/>
    <property type="match status" value="1"/>
</dbReference>
<protein>
    <submittedName>
        <fullName evidence="2">Asp23/Gls24 family envelope stress response protein</fullName>
    </submittedName>
</protein>
<dbReference type="Proteomes" id="UP000824109">
    <property type="component" value="Unassembled WGS sequence"/>
</dbReference>
<comment type="caution">
    <text evidence="2">The sequence shown here is derived from an EMBL/GenBank/DDBJ whole genome shotgun (WGS) entry which is preliminary data.</text>
</comment>
<reference evidence="2" key="2">
    <citation type="journal article" date="2021" name="PeerJ">
        <title>Extensive microbial diversity within the chicken gut microbiome revealed by metagenomics and culture.</title>
        <authorList>
            <person name="Gilroy R."/>
            <person name="Ravi A."/>
            <person name="Getino M."/>
            <person name="Pursley I."/>
            <person name="Horton D.L."/>
            <person name="Alikhan N.F."/>
            <person name="Baker D."/>
            <person name="Gharbi K."/>
            <person name="Hall N."/>
            <person name="Watson M."/>
            <person name="Adriaenssens E.M."/>
            <person name="Foster-Nyarko E."/>
            <person name="Jarju S."/>
            <person name="Secka A."/>
            <person name="Antonio M."/>
            <person name="Oren A."/>
            <person name="Chaudhuri R.R."/>
            <person name="La Ragione R."/>
            <person name="Hildebrand F."/>
            <person name="Pallen M.J."/>
        </authorList>
    </citation>
    <scope>NUCLEOTIDE SEQUENCE</scope>
    <source>
        <strain evidence="2">USAMLcec3-3695</strain>
    </source>
</reference>
<dbReference type="EMBL" id="DVNB01000097">
    <property type="protein sequence ID" value="HIU58025.1"/>
    <property type="molecule type" value="Genomic_DNA"/>
</dbReference>
<dbReference type="InterPro" id="IPR027417">
    <property type="entry name" value="P-loop_NTPase"/>
</dbReference>
<dbReference type="SUPFAM" id="SSF52540">
    <property type="entry name" value="P-loop containing nucleoside triphosphate hydrolases"/>
    <property type="match status" value="1"/>
</dbReference>
<evidence type="ECO:0000256" key="1">
    <source>
        <dbReference type="ARBA" id="ARBA00005721"/>
    </source>
</evidence>